<evidence type="ECO:0000256" key="5">
    <source>
        <dbReference type="ARBA" id="ARBA00022723"/>
    </source>
</evidence>
<proteinExistence type="inferred from homology"/>
<dbReference type="STRING" id="1114924.SAMN05216258_107102"/>
<protein>
    <recommendedName>
        <fullName evidence="8">Ribosomal protein uS12 methylthiotransferase RimO</fullName>
        <shortName evidence="8">uS12 MTTase</shortName>
        <shortName evidence="8">uS12 methylthiotransferase</shortName>
        <ecNumber evidence="8">2.8.4.4</ecNumber>
    </recommendedName>
    <alternativeName>
        <fullName evidence="8">Ribosomal protein uS12 (aspartate-C(3))-methylthiotransferase</fullName>
    </alternativeName>
    <alternativeName>
        <fullName evidence="8">Ribosome maturation factor RimO</fullName>
    </alternativeName>
</protein>
<keyword evidence="14" id="KW-1185">Reference proteome</keyword>
<evidence type="ECO:0000313" key="13">
    <source>
        <dbReference type="EMBL" id="SFI48332.1"/>
    </source>
</evidence>
<feature type="binding site" evidence="8">
    <location>
        <position position="131"/>
    </location>
    <ligand>
        <name>[4Fe-4S] cluster</name>
        <dbReference type="ChEBI" id="CHEBI:49883"/>
        <label>1</label>
    </ligand>
</feature>
<feature type="binding site" evidence="8">
    <location>
        <position position="205"/>
    </location>
    <ligand>
        <name>[4Fe-4S] cluster</name>
        <dbReference type="ChEBI" id="CHEBI:49883"/>
        <label>2</label>
        <note>4Fe-4S-S-AdoMet</note>
    </ligand>
</feature>
<dbReference type="SMART" id="SM00729">
    <property type="entry name" value="Elp3"/>
    <property type="match status" value="1"/>
</dbReference>
<dbReference type="Gene3D" id="3.80.30.20">
    <property type="entry name" value="tm_1862 like domain"/>
    <property type="match status" value="1"/>
</dbReference>
<dbReference type="InterPro" id="IPR002792">
    <property type="entry name" value="TRAM_dom"/>
</dbReference>
<keyword evidence="6 8" id="KW-0408">Iron</keyword>
<reference evidence="13 14" key="1">
    <citation type="submission" date="2016-10" db="EMBL/GenBank/DDBJ databases">
        <authorList>
            <person name="de Groot N.N."/>
        </authorList>
    </citation>
    <scope>NUCLEOTIDE SEQUENCE [LARGE SCALE GENOMIC DNA]</scope>
    <source>
        <strain evidence="13 14">CGMCC 1.11030</strain>
    </source>
</reference>
<dbReference type="EMBL" id="FOQH01000007">
    <property type="protein sequence ID" value="SFI48332.1"/>
    <property type="molecule type" value="Genomic_DNA"/>
</dbReference>
<dbReference type="SUPFAM" id="SSF102114">
    <property type="entry name" value="Radical SAM enzymes"/>
    <property type="match status" value="1"/>
</dbReference>
<evidence type="ECO:0000256" key="3">
    <source>
        <dbReference type="ARBA" id="ARBA00022679"/>
    </source>
</evidence>
<dbReference type="PROSITE" id="PS51918">
    <property type="entry name" value="RADICAL_SAM"/>
    <property type="match status" value="1"/>
</dbReference>
<comment type="function">
    <text evidence="8">Catalyzes the methylthiolation of an aspartic acid residue of ribosomal protein uS12.</text>
</comment>
<dbReference type="GO" id="GO:0046872">
    <property type="term" value="F:metal ion binding"/>
    <property type="evidence" value="ECO:0007669"/>
    <property type="project" value="UniProtKB-KW"/>
</dbReference>
<feature type="domain" description="Radical SAM core" evidence="12">
    <location>
        <begin position="184"/>
        <end position="428"/>
    </location>
</feature>
<feature type="compositionally biased region" description="Basic and acidic residues" evidence="9">
    <location>
        <begin position="36"/>
        <end position="50"/>
    </location>
</feature>
<comment type="catalytic activity">
    <reaction evidence="8">
        <text>L-aspartate(89)-[ribosomal protein uS12]-hydrogen + (sulfur carrier)-SH + AH2 + 2 S-adenosyl-L-methionine = 3-methylsulfanyl-L-aspartate(89)-[ribosomal protein uS12]-hydrogen + (sulfur carrier)-H + 5'-deoxyadenosine + L-methionine + A + S-adenosyl-L-homocysteine + 2 H(+)</text>
        <dbReference type="Rhea" id="RHEA:37087"/>
        <dbReference type="Rhea" id="RHEA-COMP:10460"/>
        <dbReference type="Rhea" id="RHEA-COMP:10461"/>
        <dbReference type="Rhea" id="RHEA-COMP:14737"/>
        <dbReference type="Rhea" id="RHEA-COMP:14739"/>
        <dbReference type="ChEBI" id="CHEBI:13193"/>
        <dbReference type="ChEBI" id="CHEBI:15378"/>
        <dbReference type="ChEBI" id="CHEBI:17319"/>
        <dbReference type="ChEBI" id="CHEBI:17499"/>
        <dbReference type="ChEBI" id="CHEBI:29917"/>
        <dbReference type="ChEBI" id="CHEBI:29961"/>
        <dbReference type="ChEBI" id="CHEBI:57844"/>
        <dbReference type="ChEBI" id="CHEBI:57856"/>
        <dbReference type="ChEBI" id="CHEBI:59789"/>
        <dbReference type="ChEBI" id="CHEBI:64428"/>
        <dbReference type="ChEBI" id="CHEBI:73599"/>
        <dbReference type="EC" id="2.8.4.4"/>
    </reaction>
</comment>
<evidence type="ECO:0000256" key="6">
    <source>
        <dbReference type="ARBA" id="ARBA00023004"/>
    </source>
</evidence>
<comment type="similarity">
    <text evidence="8">Belongs to the methylthiotransferase family. RimO subfamily.</text>
</comment>
<evidence type="ECO:0000256" key="2">
    <source>
        <dbReference type="ARBA" id="ARBA00022490"/>
    </source>
</evidence>
<dbReference type="Pfam" id="PF18693">
    <property type="entry name" value="TRAM_2"/>
    <property type="match status" value="1"/>
</dbReference>
<keyword evidence="3 8" id="KW-0808">Transferase</keyword>
<dbReference type="GO" id="GO:0051539">
    <property type="term" value="F:4 iron, 4 sulfur cluster binding"/>
    <property type="evidence" value="ECO:0007669"/>
    <property type="project" value="UniProtKB-UniRule"/>
</dbReference>
<dbReference type="PROSITE" id="PS51449">
    <property type="entry name" value="MTTASE_N"/>
    <property type="match status" value="1"/>
</dbReference>
<dbReference type="PROSITE" id="PS50926">
    <property type="entry name" value="TRAM"/>
    <property type="match status" value="1"/>
</dbReference>
<evidence type="ECO:0000259" key="12">
    <source>
        <dbReference type="PROSITE" id="PS51918"/>
    </source>
</evidence>
<dbReference type="Pfam" id="PF04055">
    <property type="entry name" value="Radical_SAM"/>
    <property type="match status" value="1"/>
</dbReference>
<dbReference type="InterPro" id="IPR038135">
    <property type="entry name" value="Methylthiotransferase_N_sf"/>
</dbReference>
<evidence type="ECO:0000259" key="10">
    <source>
        <dbReference type="PROSITE" id="PS50926"/>
    </source>
</evidence>
<feature type="binding site" evidence="8">
    <location>
        <position position="202"/>
    </location>
    <ligand>
        <name>[4Fe-4S] cluster</name>
        <dbReference type="ChEBI" id="CHEBI:49883"/>
        <label>2</label>
        <note>4Fe-4S-S-AdoMet</note>
    </ligand>
</feature>
<dbReference type="CDD" id="cd01335">
    <property type="entry name" value="Radical_SAM"/>
    <property type="match status" value="1"/>
</dbReference>
<dbReference type="InterPro" id="IPR005839">
    <property type="entry name" value="Methylthiotransferase"/>
</dbReference>
<comment type="cofactor">
    <cofactor evidence="8">
        <name>[4Fe-4S] cluster</name>
        <dbReference type="ChEBI" id="CHEBI:49883"/>
    </cofactor>
    <text evidence="8">Binds 2 [4Fe-4S] clusters. One cluster is coordinated with 3 cysteines and an exchangeable S-adenosyl-L-methionine.</text>
</comment>
<dbReference type="InterPro" id="IPR005840">
    <property type="entry name" value="Ribosomal_uS12_MeSTrfase_RimO"/>
</dbReference>
<dbReference type="SFLD" id="SFLDG01061">
    <property type="entry name" value="methylthiotransferase"/>
    <property type="match status" value="1"/>
</dbReference>
<dbReference type="InterPro" id="IPR020612">
    <property type="entry name" value="Methylthiotransferase_CS"/>
</dbReference>
<dbReference type="SFLD" id="SFLDF00274">
    <property type="entry name" value="ribosomal_protein_S12_methylth"/>
    <property type="match status" value="1"/>
</dbReference>
<feature type="domain" description="TRAM" evidence="10">
    <location>
        <begin position="431"/>
        <end position="498"/>
    </location>
</feature>
<dbReference type="Gene3D" id="3.40.50.12160">
    <property type="entry name" value="Methylthiotransferase, N-terminal domain"/>
    <property type="match status" value="1"/>
</dbReference>
<dbReference type="PANTHER" id="PTHR43837">
    <property type="entry name" value="RIBOSOMAL PROTEIN S12 METHYLTHIOTRANSFERASE RIMO"/>
    <property type="match status" value="1"/>
</dbReference>
<evidence type="ECO:0000259" key="11">
    <source>
        <dbReference type="PROSITE" id="PS51449"/>
    </source>
</evidence>
<dbReference type="SFLD" id="SFLDS00029">
    <property type="entry name" value="Radical_SAM"/>
    <property type="match status" value="1"/>
</dbReference>
<dbReference type="Proteomes" id="UP000199377">
    <property type="component" value="Unassembled WGS sequence"/>
</dbReference>
<dbReference type="PANTHER" id="PTHR43837:SF1">
    <property type="entry name" value="RIBOSOMAL PROTEIN US12 METHYLTHIOTRANSFERASE RIMO"/>
    <property type="match status" value="1"/>
</dbReference>
<feature type="region of interest" description="Disordered" evidence="9">
    <location>
        <begin position="1"/>
        <end position="54"/>
    </location>
</feature>
<dbReference type="FunFam" id="3.40.50.12160:FF:000002">
    <property type="entry name" value="Ribosomal protein S12 methylthiotransferase RimO"/>
    <property type="match status" value="1"/>
</dbReference>
<dbReference type="NCBIfam" id="TIGR00089">
    <property type="entry name" value="MiaB/RimO family radical SAM methylthiotransferase"/>
    <property type="match status" value="1"/>
</dbReference>
<feature type="domain" description="MTTase N-terminal" evidence="11">
    <location>
        <begin position="57"/>
        <end position="167"/>
    </location>
</feature>
<feature type="binding site" evidence="8">
    <location>
        <position position="102"/>
    </location>
    <ligand>
        <name>[4Fe-4S] cluster</name>
        <dbReference type="ChEBI" id="CHEBI:49883"/>
        <label>1</label>
    </ligand>
</feature>
<keyword evidence="1 8" id="KW-0004">4Fe-4S</keyword>
<gene>
    <name evidence="8" type="primary">rimO</name>
    <name evidence="13" type="ORF">SAMN05216258_107102</name>
</gene>
<dbReference type="PROSITE" id="PS01278">
    <property type="entry name" value="MTTASE_RADICAL"/>
    <property type="match status" value="1"/>
</dbReference>
<keyword evidence="13" id="KW-0687">Ribonucleoprotein</keyword>
<comment type="subcellular location">
    <subcellularLocation>
        <location evidence="8">Cytoplasm</location>
    </subcellularLocation>
</comment>
<dbReference type="GO" id="GO:0035599">
    <property type="term" value="F:aspartic acid methylthiotransferase activity"/>
    <property type="evidence" value="ECO:0007669"/>
    <property type="project" value="TreeGrafter"/>
</dbReference>
<evidence type="ECO:0000256" key="1">
    <source>
        <dbReference type="ARBA" id="ARBA00022485"/>
    </source>
</evidence>
<name>A0A1I3IK86_9RHOB</name>
<dbReference type="GO" id="GO:0005840">
    <property type="term" value="C:ribosome"/>
    <property type="evidence" value="ECO:0007669"/>
    <property type="project" value="UniProtKB-KW"/>
</dbReference>
<keyword evidence="4 8" id="KW-0949">S-adenosyl-L-methionine</keyword>
<keyword evidence="5 8" id="KW-0479">Metal-binding</keyword>
<dbReference type="SFLD" id="SFLDG01082">
    <property type="entry name" value="B12-binding_domain_containing"/>
    <property type="match status" value="1"/>
</dbReference>
<dbReference type="InterPro" id="IPR013848">
    <property type="entry name" value="Methylthiotransferase_N"/>
</dbReference>
<feature type="binding site" evidence="8">
    <location>
        <position position="198"/>
    </location>
    <ligand>
        <name>[4Fe-4S] cluster</name>
        <dbReference type="ChEBI" id="CHEBI:49883"/>
        <label>2</label>
        <note>4Fe-4S-S-AdoMet</note>
    </ligand>
</feature>
<evidence type="ECO:0000256" key="8">
    <source>
        <dbReference type="HAMAP-Rule" id="MF_01865"/>
    </source>
</evidence>
<evidence type="ECO:0000256" key="7">
    <source>
        <dbReference type="ARBA" id="ARBA00023014"/>
    </source>
</evidence>
<keyword evidence="13" id="KW-0689">Ribosomal protein</keyword>
<dbReference type="InterPro" id="IPR023404">
    <property type="entry name" value="rSAM_horseshoe"/>
</dbReference>
<dbReference type="NCBIfam" id="TIGR01125">
    <property type="entry name" value="30S ribosomal protein S12 methylthiotransferase RimO"/>
    <property type="match status" value="1"/>
</dbReference>
<dbReference type="InterPro" id="IPR006638">
    <property type="entry name" value="Elp3/MiaA/NifB-like_rSAM"/>
</dbReference>
<dbReference type="FunFam" id="3.80.30.20:FF:000001">
    <property type="entry name" value="tRNA-2-methylthio-N(6)-dimethylallyladenosine synthase 2"/>
    <property type="match status" value="1"/>
</dbReference>
<dbReference type="AlphaFoldDB" id="A0A1I3IK86"/>
<keyword evidence="2 8" id="KW-0963">Cytoplasm</keyword>
<sequence>MNRCPSISAVLTDNSGTEKPETDGYLNARPPVHTAPTRETKLPDMPDRSQDSPFSTRKVGMVSLGCPKALVDSERILTRLRAEGYDFAPDYAGADAVIVNTCGFLDSARAESLDAIGEALAENGKVIVTGCLGADPAFITGQHPRVLAVTGPQQYEQVMEAVRAAAPVAPNPLVDLVPPQGLKLTPRHYAWLKISEGCNHKCAFCIIPQLRGPLASRPVHAVLREAEKLAEAGVRELLVISQDTSAYGRDLRHPSHPWRGRERRTHVQDLAEGLASLGLWTRLHYIYPYKHVDALIPLMCRTSGEDAPAGLLPYLDIPFQHSHPEVLRRMRRPAASEDTLERLAAWRAINPDLVVRSTFIVGFPGETEAEFQHLLDWMEAAQLDRVGCFKYENVVGAPSRDLPDHVPEEVKEARHARFMEAAQRISAAKLAAKVGTRAWAVVDEIDEDGDAVARTASDAPEIDGNVFVDGEDRDFEVGEMIRVEITDASEYDLFARRV</sequence>
<accession>A0A1I3IK86</accession>
<evidence type="ECO:0000256" key="4">
    <source>
        <dbReference type="ARBA" id="ARBA00022691"/>
    </source>
</evidence>
<organism evidence="13 14">
    <name type="scientific">Albimonas pacifica</name>
    <dbReference type="NCBI Taxonomy" id="1114924"/>
    <lineage>
        <taxon>Bacteria</taxon>
        <taxon>Pseudomonadati</taxon>
        <taxon>Pseudomonadota</taxon>
        <taxon>Alphaproteobacteria</taxon>
        <taxon>Rhodobacterales</taxon>
        <taxon>Paracoccaceae</taxon>
        <taxon>Albimonas</taxon>
    </lineage>
</organism>
<evidence type="ECO:0000256" key="9">
    <source>
        <dbReference type="SAM" id="MobiDB-lite"/>
    </source>
</evidence>
<dbReference type="Pfam" id="PF00919">
    <property type="entry name" value="UPF0004"/>
    <property type="match status" value="1"/>
</dbReference>
<dbReference type="InterPro" id="IPR012340">
    <property type="entry name" value="NA-bd_OB-fold"/>
</dbReference>
<dbReference type="GO" id="GO:0006400">
    <property type="term" value="P:tRNA modification"/>
    <property type="evidence" value="ECO:0007669"/>
    <property type="project" value="InterPro"/>
</dbReference>
<keyword evidence="7 8" id="KW-0411">Iron-sulfur</keyword>
<dbReference type="GO" id="GO:0005829">
    <property type="term" value="C:cytosol"/>
    <property type="evidence" value="ECO:0007669"/>
    <property type="project" value="TreeGrafter"/>
</dbReference>
<dbReference type="Gene3D" id="2.40.50.140">
    <property type="entry name" value="Nucleic acid-binding proteins"/>
    <property type="match status" value="1"/>
</dbReference>
<dbReference type="InterPro" id="IPR007197">
    <property type="entry name" value="rSAM"/>
</dbReference>
<dbReference type="EC" id="2.8.4.4" evidence="8"/>
<dbReference type="InterPro" id="IPR058240">
    <property type="entry name" value="rSAM_sf"/>
</dbReference>
<feature type="binding site" evidence="8">
    <location>
        <position position="66"/>
    </location>
    <ligand>
        <name>[4Fe-4S] cluster</name>
        <dbReference type="ChEBI" id="CHEBI:49883"/>
        <label>1</label>
    </ligand>
</feature>
<dbReference type="GO" id="GO:0103039">
    <property type="term" value="F:protein methylthiotransferase activity"/>
    <property type="evidence" value="ECO:0007669"/>
    <property type="project" value="UniProtKB-EC"/>
</dbReference>
<evidence type="ECO:0000313" key="14">
    <source>
        <dbReference type="Proteomes" id="UP000199377"/>
    </source>
</evidence>
<dbReference type="HAMAP" id="MF_01865">
    <property type="entry name" value="MTTase_RimO"/>
    <property type="match status" value="1"/>
</dbReference>